<gene>
    <name evidence="1" type="ORF">FRZ67_17200</name>
</gene>
<dbReference type="KEGG" id="pgin:FRZ67_17200"/>
<protein>
    <submittedName>
        <fullName evidence="1">Uncharacterized protein</fullName>
    </submittedName>
</protein>
<proteinExistence type="predicted"/>
<name>A0A5B8VBS3_9BACT</name>
<sequence length="69" mass="8329">MIYVFKTSVKNKKHIRQLSPLLNSLLQQSKWNFDLEDCDKILRIDCDENVVFKIIDLLNIHKFYCEKLE</sequence>
<keyword evidence="2" id="KW-1185">Reference proteome</keyword>
<reference evidence="1 2" key="1">
    <citation type="journal article" date="2016" name="Int. J. Syst. Evol. Microbiol.">
        <title>Panacibacter ginsenosidivorans gen. nov., sp. nov., with ginsenoside converting activity isolated from soil of a ginseng field.</title>
        <authorList>
            <person name="Siddiqi M.Z."/>
            <person name="Muhammad Shafi S."/>
            <person name="Choi K.D."/>
            <person name="Im W.T."/>
        </authorList>
    </citation>
    <scope>NUCLEOTIDE SEQUENCE [LARGE SCALE GENOMIC DNA]</scope>
    <source>
        <strain evidence="1 2">Gsoil1550</strain>
    </source>
</reference>
<accession>A0A5B8VBS3</accession>
<organism evidence="1 2">
    <name type="scientific">Panacibacter ginsenosidivorans</name>
    <dbReference type="NCBI Taxonomy" id="1813871"/>
    <lineage>
        <taxon>Bacteria</taxon>
        <taxon>Pseudomonadati</taxon>
        <taxon>Bacteroidota</taxon>
        <taxon>Chitinophagia</taxon>
        <taxon>Chitinophagales</taxon>
        <taxon>Chitinophagaceae</taxon>
        <taxon>Panacibacter</taxon>
    </lineage>
</organism>
<evidence type="ECO:0000313" key="1">
    <source>
        <dbReference type="EMBL" id="QEC68960.1"/>
    </source>
</evidence>
<dbReference type="EMBL" id="CP042435">
    <property type="protein sequence ID" value="QEC68960.1"/>
    <property type="molecule type" value="Genomic_DNA"/>
</dbReference>
<dbReference type="AlphaFoldDB" id="A0A5B8VBS3"/>
<evidence type="ECO:0000313" key="2">
    <source>
        <dbReference type="Proteomes" id="UP000321533"/>
    </source>
</evidence>
<dbReference type="Proteomes" id="UP000321533">
    <property type="component" value="Chromosome"/>
</dbReference>